<keyword evidence="5" id="KW-1185">Reference proteome</keyword>
<proteinExistence type="inferred from homology"/>
<evidence type="ECO:0000313" key="4">
    <source>
        <dbReference type="EMBL" id="KAJ6057894.1"/>
    </source>
</evidence>
<dbReference type="AlphaFoldDB" id="A0AAD6NEZ7"/>
<evidence type="ECO:0000259" key="3">
    <source>
        <dbReference type="Pfam" id="PF00248"/>
    </source>
</evidence>
<comment type="similarity">
    <text evidence="2">Belongs to the aldo/keto reductase family. Aldo/keto reductase 2 subfamily.</text>
</comment>
<sequence>MAAKNNMEYVRHYPSLGNSGPRISKINVGAMSFGPKKWQERVLEEDEALSLIKHAYKGGINTFDTADIYSHGVSEEIVGKALKKYSIPRHLVVIMTKCYFGVDNNGKMLPILFCGRNYGDWVNRVGHSRKHIFDAVDASIERSRTYIDVL</sequence>
<dbReference type="PANTHER" id="PTHR43364:SF15">
    <property type="entry name" value="ARYL-ALCOHOL DEHYDROGENASE AAD16-RELATED"/>
    <property type="match status" value="1"/>
</dbReference>
<dbReference type="InterPro" id="IPR050523">
    <property type="entry name" value="AKR_Detox_Biosynth"/>
</dbReference>
<reference evidence="4" key="1">
    <citation type="journal article" date="2023" name="IMA Fungus">
        <title>Comparative genomic study of the Penicillium genus elucidates a diverse pangenome and 15 lateral gene transfer events.</title>
        <authorList>
            <person name="Petersen C."/>
            <person name="Sorensen T."/>
            <person name="Nielsen M.R."/>
            <person name="Sondergaard T.E."/>
            <person name="Sorensen J.L."/>
            <person name="Fitzpatrick D.A."/>
            <person name="Frisvad J.C."/>
            <person name="Nielsen K.L."/>
        </authorList>
    </citation>
    <scope>NUCLEOTIDE SEQUENCE</scope>
    <source>
        <strain evidence="4">IBT 15450</strain>
    </source>
</reference>
<dbReference type="SUPFAM" id="SSF51430">
    <property type="entry name" value="NAD(P)-linked oxidoreductase"/>
    <property type="match status" value="1"/>
</dbReference>
<dbReference type="Proteomes" id="UP001219568">
    <property type="component" value="Unassembled WGS sequence"/>
</dbReference>
<keyword evidence="1" id="KW-0560">Oxidoreductase</keyword>
<dbReference type="InterPro" id="IPR036812">
    <property type="entry name" value="NAD(P)_OxRdtase_dom_sf"/>
</dbReference>
<evidence type="ECO:0000256" key="2">
    <source>
        <dbReference type="ARBA" id="ARBA00038157"/>
    </source>
</evidence>
<name>A0AAD6NEZ7_PENCN</name>
<evidence type="ECO:0000313" key="5">
    <source>
        <dbReference type="Proteomes" id="UP001219568"/>
    </source>
</evidence>
<feature type="domain" description="NADP-dependent oxidoreductase" evidence="3">
    <location>
        <begin position="25"/>
        <end position="149"/>
    </location>
</feature>
<dbReference type="GO" id="GO:0016491">
    <property type="term" value="F:oxidoreductase activity"/>
    <property type="evidence" value="ECO:0007669"/>
    <property type="project" value="UniProtKB-KW"/>
</dbReference>
<organism evidence="4 5">
    <name type="scientific">Penicillium canescens</name>
    <dbReference type="NCBI Taxonomy" id="5083"/>
    <lineage>
        <taxon>Eukaryota</taxon>
        <taxon>Fungi</taxon>
        <taxon>Dikarya</taxon>
        <taxon>Ascomycota</taxon>
        <taxon>Pezizomycotina</taxon>
        <taxon>Eurotiomycetes</taxon>
        <taxon>Eurotiomycetidae</taxon>
        <taxon>Eurotiales</taxon>
        <taxon>Aspergillaceae</taxon>
        <taxon>Penicillium</taxon>
    </lineage>
</organism>
<reference evidence="4" key="2">
    <citation type="submission" date="2023-01" db="EMBL/GenBank/DDBJ databases">
        <authorList>
            <person name="Petersen C."/>
        </authorList>
    </citation>
    <scope>NUCLEOTIDE SEQUENCE</scope>
    <source>
        <strain evidence="4">IBT 15450</strain>
    </source>
</reference>
<gene>
    <name evidence="4" type="ORF">N7460_001168</name>
</gene>
<dbReference type="Pfam" id="PF00248">
    <property type="entry name" value="Aldo_ket_red"/>
    <property type="match status" value="1"/>
</dbReference>
<evidence type="ECO:0000256" key="1">
    <source>
        <dbReference type="ARBA" id="ARBA00023002"/>
    </source>
</evidence>
<comment type="caution">
    <text evidence="4">The sequence shown here is derived from an EMBL/GenBank/DDBJ whole genome shotgun (WGS) entry which is preliminary data.</text>
</comment>
<protein>
    <recommendedName>
        <fullName evidence="3">NADP-dependent oxidoreductase domain-containing protein</fullName>
    </recommendedName>
</protein>
<accession>A0AAD6NEZ7</accession>
<dbReference type="EMBL" id="JAQJZL010000001">
    <property type="protein sequence ID" value="KAJ6057894.1"/>
    <property type="molecule type" value="Genomic_DNA"/>
</dbReference>
<dbReference type="InterPro" id="IPR023210">
    <property type="entry name" value="NADP_OxRdtase_dom"/>
</dbReference>
<dbReference type="PANTHER" id="PTHR43364">
    <property type="entry name" value="NADH-SPECIFIC METHYLGLYOXAL REDUCTASE-RELATED"/>
    <property type="match status" value="1"/>
</dbReference>
<dbReference type="Gene3D" id="3.20.20.100">
    <property type="entry name" value="NADP-dependent oxidoreductase domain"/>
    <property type="match status" value="1"/>
</dbReference>